<evidence type="ECO:0000256" key="1">
    <source>
        <dbReference type="SAM" id="MobiDB-lite"/>
    </source>
</evidence>
<dbReference type="InterPro" id="IPR043005">
    <property type="entry name" value="MvaI_BcnI_rec"/>
</dbReference>
<protein>
    <submittedName>
        <fullName evidence="3">Uncharacterized protein</fullName>
    </submittedName>
</protein>
<feature type="non-terminal residue" evidence="3">
    <location>
        <position position="160"/>
    </location>
</feature>
<feature type="signal peptide" evidence="2">
    <location>
        <begin position="1"/>
        <end position="19"/>
    </location>
</feature>
<dbReference type="Gene3D" id="3.30.70.3570">
    <property type="entry name" value="MvaI/BcnI restriction endonuclease, recognition domain"/>
    <property type="match status" value="1"/>
</dbReference>
<organism evidence="3 4">
    <name type="scientific">Aspergillus homomorphus (strain CBS 101889)</name>
    <dbReference type="NCBI Taxonomy" id="1450537"/>
    <lineage>
        <taxon>Eukaryota</taxon>
        <taxon>Fungi</taxon>
        <taxon>Dikarya</taxon>
        <taxon>Ascomycota</taxon>
        <taxon>Pezizomycotina</taxon>
        <taxon>Eurotiomycetes</taxon>
        <taxon>Eurotiomycetidae</taxon>
        <taxon>Eurotiales</taxon>
        <taxon>Aspergillaceae</taxon>
        <taxon>Aspergillus</taxon>
        <taxon>Aspergillus subgen. Circumdati</taxon>
    </lineage>
</organism>
<feature type="compositionally biased region" description="Basic and acidic residues" evidence="1">
    <location>
        <begin position="100"/>
        <end position="115"/>
    </location>
</feature>
<evidence type="ECO:0000256" key="2">
    <source>
        <dbReference type="SAM" id="SignalP"/>
    </source>
</evidence>
<dbReference type="RefSeq" id="XP_025550243.1">
    <property type="nucleotide sequence ID" value="XM_025689915.1"/>
</dbReference>
<evidence type="ECO:0000313" key="3">
    <source>
        <dbReference type="EMBL" id="RAL11089.1"/>
    </source>
</evidence>
<reference evidence="3 4" key="1">
    <citation type="submission" date="2018-02" db="EMBL/GenBank/DDBJ databases">
        <title>The genomes of Aspergillus section Nigri reveals drivers in fungal speciation.</title>
        <authorList>
            <consortium name="DOE Joint Genome Institute"/>
            <person name="Vesth T.C."/>
            <person name="Nybo J."/>
            <person name="Theobald S."/>
            <person name="Brandl J."/>
            <person name="Frisvad J.C."/>
            <person name="Nielsen K.F."/>
            <person name="Lyhne E.K."/>
            <person name="Kogle M.E."/>
            <person name="Kuo A."/>
            <person name="Riley R."/>
            <person name="Clum A."/>
            <person name="Nolan M."/>
            <person name="Lipzen A."/>
            <person name="Salamov A."/>
            <person name="Henrissat B."/>
            <person name="Wiebenga A."/>
            <person name="De vries R.P."/>
            <person name="Grigoriev I.V."/>
            <person name="Mortensen U.H."/>
            <person name="Andersen M.R."/>
            <person name="Baker S.E."/>
        </authorList>
    </citation>
    <scope>NUCLEOTIDE SEQUENCE [LARGE SCALE GENOMIC DNA]</scope>
    <source>
        <strain evidence="3 4">CBS 101889</strain>
    </source>
</reference>
<dbReference type="OrthoDB" id="4366934at2759"/>
<dbReference type="Proteomes" id="UP000248961">
    <property type="component" value="Unassembled WGS sequence"/>
</dbReference>
<gene>
    <name evidence="3" type="ORF">BO97DRAFT_112830</name>
</gene>
<feature type="chain" id="PRO_5017187304" evidence="2">
    <location>
        <begin position="20"/>
        <end position="160"/>
    </location>
</feature>
<evidence type="ECO:0000313" key="4">
    <source>
        <dbReference type="Proteomes" id="UP000248961"/>
    </source>
</evidence>
<dbReference type="VEuPathDB" id="FungiDB:BO97DRAFT_112830"/>
<keyword evidence="4" id="KW-1185">Reference proteome</keyword>
<dbReference type="AlphaFoldDB" id="A0A395HU97"/>
<feature type="region of interest" description="Disordered" evidence="1">
    <location>
        <begin position="66"/>
        <end position="115"/>
    </location>
</feature>
<dbReference type="STRING" id="1450537.A0A395HU97"/>
<feature type="region of interest" description="Disordered" evidence="1">
    <location>
        <begin position="131"/>
        <end position="160"/>
    </location>
</feature>
<dbReference type="EMBL" id="KZ824291">
    <property type="protein sequence ID" value="RAL11089.1"/>
    <property type="molecule type" value="Genomic_DNA"/>
</dbReference>
<keyword evidence="2" id="KW-0732">Signal</keyword>
<name>A0A395HU97_ASPHC</name>
<accession>A0A395HU97</accession>
<dbReference type="GeneID" id="37194204"/>
<sequence>MKGLQAGLPMAALAAVARATSVIGGSQGEDRGSDAALPVDNKFRSEVNDYHSDDHSLDLDAKKTVIEPGHGRRPHHHKARGEGGSNDGFSDGSTYVKPQAHVENHNESAFHEDDHSVQLEKDVVEVVPPHGRGHHHARGQHENVDLIGGPGGVDTGNTFA</sequence>
<proteinExistence type="predicted"/>